<comment type="caution">
    <text evidence="1">The sequence shown here is derived from an EMBL/GenBank/DDBJ whole genome shotgun (WGS) entry which is preliminary data.</text>
</comment>
<evidence type="ECO:0000313" key="1">
    <source>
        <dbReference type="EMBL" id="KAL2463830.1"/>
    </source>
</evidence>
<sequence>MTRFCSSQMGFKVPFYIANDHSMPPEIETSLEVSSAQNDLIQLVRQRVLNEAIISSSKWRHQACPKKFWAKNSDLGEKSNSGSSRANTLVMSALEGMPLRLERSISCDTFFRSKGNFQRYM</sequence>
<proteinExistence type="predicted"/>
<accession>A0ABD1PIU8</accession>
<dbReference type="AlphaFoldDB" id="A0ABD1PIU8"/>
<protein>
    <submittedName>
        <fullName evidence="1">Uncharacterized protein</fullName>
    </submittedName>
</protein>
<reference evidence="2" key="1">
    <citation type="submission" date="2024-07" db="EMBL/GenBank/DDBJ databases">
        <title>Two chromosome-level genome assemblies of Korean endemic species Abeliophyllum distichum and Forsythia ovata (Oleaceae).</title>
        <authorList>
            <person name="Jang H."/>
        </authorList>
    </citation>
    <scope>NUCLEOTIDE SEQUENCE [LARGE SCALE GENOMIC DNA]</scope>
</reference>
<gene>
    <name evidence="1" type="ORF">Fot_53486</name>
</gene>
<dbReference type="EMBL" id="JBFOLJ010000019">
    <property type="protein sequence ID" value="KAL2463830.1"/>
    <property type="molecule type" value="Genomic_DNA"/>
</dbReference>
<dbReference type="Proteomes" id="UP001604277">
    <property type="component" value="Unassembled WGS sequence"/>
</dbReference>
<organism evidence="1 2">
    <name type="scientific">Forsythia ovata</name>
    <dbReference type="NCBI Taxonomy" id="205694"/>
    <lineage>
        <taxon>Eukaryota</taxon>
        <taxon>Viridiplantae</taxon>
        <taxon>Streptophyta</taxon>
        <taxon>Embryophyta</taxon>
        <taxon>Tracheophyta</taxon>
        <taxon>Spermatophyta</taxon>
        <taxon>Magnoliopsida</taxon>
        <taxon>eudicotyledons</taxon>
        <taxon>Gunneridae</taxon>
        <taxon>Pentapetalae</taxon>
        <taxon>asterids</taxon>
        <taxon>lamiids</taxon>
        <taxon>Lamiales</taxon>
        <taxon>Oleaceae</taxon>
        <taxon>Forsythieae</taxon>
        <taxon>Forsythia</taxon>
    </lineage>
</organism>
<evidence type="ECO:0000313" key="2">
    <source>
        <dbReference type="Proteomes" id="UP001604277"/>
    </source>
</evidence>
<keyword evidence="2" id="KW-1185">Reference proteome</keyword>
<name>A0ABD1PIU8_9LAMI</name>